<feature type="domain" description="Toxin VasX N-terminal region" evidence="2">
    <location>
        <begin position="15"/>
        <end position="151"/>
    </location>
</feature>
<organism evidence="3 4">
    <name type="scientific">Vibrio mimicus</name>
    <dbReference type="NCBI Taxonomy" id="674"/>
    <lineage>
        <taxon>Bacteria</taxon>
        <taxon>Pseudomonadati</taxon>
        <taxon>Pseudomonadota</taxon>
        <taxon>Gammaproteobacteria</taxon>
        <taxon>Vibrionales</taxon>
        <taxon>Vibrionaceae</taxon>
        <taxon>Vibrio</taxon>
    </lineage>
</organism>
<dbReference type="AlphaFoldDB" id="A0A2J9VLI8"/>
<keyword evidence="1" id="KW-0175">Coiled coil</keyword>
<dbReference type="Pfam" id="PF20249">
    <property type="entry name" value="VasX_N"/>
    <property type="match status" value="1"/>
</dbReference>
<evidence type="ECO:0000259" key="2">
    <source>
        <dbReference type="Pfam" id="PF20249"/>
    </source>
</evidence>
<proteinExistence type="predicted"/>
<dbReference type="CDD" id="cd20708">
    <property type="entry name" value="MIX_IV"/>
    <property type="match status" value="1"/>
</dbReference>
<evidence type="ECO:0000256" key="1">
    <source>
        <dbReference type="SAM" id="Coils"/>
    </source>
</evidence>
<protein>
    <submittedName>
        <fullName evidence="3">Zinc ABC transporter permease</fullName>
    </submittedName>
</protein>
<dbReference type="OrthoDB" id="6339140at2"/>
<comment type="caution">
    <text evidence="3">The sequence shown here is derived from an EMBL/GenBank/DDBJ whole genome shotgun (WGS) entry which is preliminary data.</text>
</comment>
<gene>
    <name evidence="3" type="ORF">AL544_000105</name>
</gene>
<accession>A0A2J9VLI8</accession>
<name>A0A2J9VLI8_VIBMI</name>
<evidence type="ECO:0000313" key="3">
    <source>
        <dbReference type="EMBL" id="PNM64634.1"/>
    </source>
</evidence>
<dbReference type="EMBL" id="LOSJ02000001">
    <property type="protein sequence ID" value="PNM64634.1"/>
    <property type="molecule type" value="Genomic_DNA"/>
</dbReference>
<dbReference type="Proteomes" id="UP000053748">
    <property type="component" value="Unassembled WGS sequence"/>
</dbReference>
<dbReference type="InterPro" id="IPR046864">
    <property type="entry name" value="VasX_N"/>
</dbReference>
<reference evidence="3" key="1">
    <citation type="submission" date="2017-12" db="EMBL/GenBank/DDBJ databases">
        <title>FDA dAtabase for Regulatory Grade micrObial Sequences (FDA-ARGOS): Supporting development and validation of Infectious Disease Dx tests.</title>
        <authorList>
            <person name="Hoffmann M."/>
            <person name="Allard M."/>
            <person name="Evans P."/>
            <person name="Brown E."/>
            <person name="Tallon L.J."/>
            <person name="Sadzewicz L."/>
            <person name="Sengamalay N."/>
            <person name="Ott S."/>
            <person name="Godinez A."/>
            <person name="Nagaraj S."/>
            <person name="Vavikolanu K."/>
            <person name="Aluvathingal J."/>
            <person name="Nadendla S."/>
            <person name="Hobson J."/>
            <person name="Sichtig H."/>
        </authorList>
    </citation>
    <scope>NUCLEOTIDE SEQUENCE [LARGE SCALE GENOMIC DNA]</scope>
    <source>
        <strain evidence="3">FDAARGOS_113</strain>
    </source>
</reference>
<keyword evidence="4" id="KW-1185">Reference proteome</keyword>
<feature type="coiled-coil region" evidence="1">
    <location>
        <begin position="604"/>
        <end position="665"/>
    </location>
</feature>
<sequence length="1086" mass="121838">MCGDTKDAQSPVAVCPLTIDKMQLIPVRYGLVETLSVKGVASPPFETKSKPIGVRLLRDGWLYFLMKQEEAWLLHEYRTEGGQITTLLWQDSDVDKDVRTTTVGDANLVFKKTDILYACYSEVQWTARKCSQVIKNDKDRKRFMQRVSLLQANPLSGGENLLTPKQASSLIAECAEKVVSQKSSLSYPTYQWEHKPLYRQIDFTELSAKVLRQYRNGHFYLILNDDIGILRDLASYQAMVATSLEDWTSDEKRYQRFVEGCYIESQITLSPDKVDQLSVAIGDTTLINELNNNQKQAVVEWLEFQEEHGSNNARLNAIKRNQLKDALGTDLWKKYQELIGDIEEQYQRQMHGVNSFKFWDSNAGTLGILDLINEDEMKAFLKQEREKLAHWQVLLEQITEDRVALFSRFYPAAWYFDATNVESLQNLLAAEYACIQDICWSETSSKLIADQLDKMPWIAYRGLFTLPAENFDKITQEIQKKISELQKLVAAEDDLTSINTIGLELNGLLAQEFTGQDWGSRLISLDEGMRAFDSLIDASYAQANTLALAKATSEFLEDANANKQFDPKRVFRDLSGSAWLNMLKAYQVNGVSVGLANKAEFEAFDMLRNQAVSMREENVSLKNQLRQELVKLRKQGKSINQSASISKMRQDLKRNQSNLLMMENKLAEALSPLGDSPAKVGYYIKGLSPETHADMKQMAADLHQLKTRSVNLGKYSVRIKAGKWDVLSLILVCFSISNAYKARNKDTALLISEMTGALSGILGFVQGVRAATDMAAIKLVSSKVSQLVYGANLGKWTVMLGGWAYIFGGISSVVKATSAGYDAVVKGDTKASITLAAEGVMIGVNYVGIRESGKVAYAVFKADKAVRAGIWARNGANLLSLSIRLTLIGIAISAIQLGATVWYNRTNLSQYLTWFANCQWGKSPSSISLEQSNLQLARISAKPSVEIREFEQGKALILSFPGISRETLDDAGVMLLAYWKTSLRDNNWQPWTQELEQQWVCLSETHEPLVIALPLYGSEINAEHGIAIELHYFPMADTSEKDILRFQAESFTRVGPLSEVALFKARNLSAGHLAPLTTQQIYWKVT</sequence>
<evidence type="ECO:0000313" key="4">
    <source>
        <dbReference type="Proteomes" id="UP000053748"/>
    </source>
</evidence>